<feature type="region of interest" description="Disordered" evidence="4">
    <location>
        <begin position="656"/>
        <end position="790"/>
    </location>
</feature>
<evidence type="ECO:0000313" key="6">
    <source>
        <dbReference type="EMBL" id="EPS28579.1"/>
    </source>
</evidence>
<feature type="compositionally biased region" description="Basic and acidic residues" evidence="4">
    <location>
        <begin position="493"/>
        <end position="507"/>
    </location>
</feature>
<keyword evidence="2" id="KW-0963">Cytoplasm</keyword>
<comment type="subcellular location">
    <subcellularLocation>
        <location evidence="1">Cytoplasm</location>
        <location evidence="1">Cytoskeleton</location>
    </subcellularLocation>
</comment>
<feature type="compositionally biased region" description="Low complexity" evidence="4">
    <location>
        <begin position="757"/>
        <end position="775"/>
    </location>
</feature>
<accession>S7ZE59</accession>
<feature type="compositionally biased region" description="Polar residues" evidence="4">
    <location>
        <begin position="25"/>
        <end position="38"/>
    </location>
</feature>
<feature type="region of interest" description="Disordered" evidence="4">
    <location>
        <begin position="461"/>
        <end position="510"/>
    </location>
</feature>
<evidence type="ECO:0000313" key="7">
    <source>
        <dbReference type="Proteomes" id="UP000019376"/>
    </source>
</evidence>
<feature type="region of interest" description="Disordered" evidence="4">
    <location>
        <begin position="1289"/>
        <end position="1357"/>
    </location>
</feature>
<dbReference type="PhylomeDB" id="S7ZE59"/>
<proteinExistence type="predicted"/>
<dbReference type="InterPro" id="IPR003108">
    <property type="entry name" value="GAR_dom"/>
</dbReference>
<dbReference type="Gene3D" id="3.30.920.20">
    <property type="entry name" value="Gas2-like domain"/>
    <property type="match status" value="1"/>
</dbReference>
<reference evidence="6 7" key="1">
    <citation type="journal article" date="2013" name="PLoS ONE">
        <title>Genomic and secretomic analyses reveal unique features of the lignocellulolytic enzyme system of Penicillium decumbens.</title>
        <authorList>
            <person name="Liu G."/>
            <person name="Zhang L."/>
            <person name="Wei X."/>
            <person name="Zou G."/>
            <person name="Qin Y."/>
            <person name="Ma L."/>
            <person name="Li J."/>
            <person name="Zheng H."/>
            <person name="Wang S."/>
            <person name="Wang C."/>
            <person name="Xun L."/>
            <person name="Zhao G.-P."/>
            <person name="Zhou Z."/>
            <person name="Qu Y."/>
        </authorList>
    </citation>
    <scope>NUCLEOTIDE SEQUENCE [LARGE SCALE GENOMIC DNA]</scope>
    <source>
        <strain evidence="7">114-2 / CGMCC 5302</strain>
    </source>
</reference>
<dbReference type="SUPFAM" id="SSF143575">
    <property type="entry name" value="GAS2 domain-like"/>
    <property type="match status" value="1"/>
</dbReference>
<feature type="compositionally biased region" description="Low complexity" evidence="4">
    <location>
        <begin position="1233"/>
        <end position="1243"/>
    </location>
</feature>
<feature type="compositionally biased region" description="Polar residues" evidence="4">
    <location>
        <begin position="1289"/>
        <end position="1304"/>
    </location>
</feature>
<dbReference type="OrthoDB" id="5409589at2759"/>
<feature type="domain" description="GAR" evidence="5">
    <location>
        <begin position="1050"/>
        <end position="1124"/>
    </location>
</feature>
<evidence type="ECO:0000256" key="1">
    <source>
        <dbReference type="ARBA" id="ARBA00004245"/>
    </source>
</evidence>
<evidence type="ECO:0000256" key="3">
    <source>
        <dbReference type="ARBA" id="ARBA00023212"/>
    </source>
</evidence>
<keyword evidence="7" id="KW-1185">Reference proteome</keyword>
<dbReference type="GO" id="GO:0008017">
    <property type="term" value="F:microtubule binding"/>
    <property type="evidence" value="ECO:0007669"/>
    <property type="project" value="InterPro"/>
</dbReference>
<feature type="compositionally biased region" description="Polar residues" evidence="4">
    <location>
        <begin position="463"/>
        <end position="492"/>
    </location>
</feature>
<feature type="region of interest" description="Disordered" evidence="4">
    <location>
        <begin position="876"/>
        <end position="921"/>
    </location>
</feature>
<dbReference type="EMBL" id="KB644411">
    <property type="protein sequence ID" value="EPS28579.1"/>
    <property type="molecule type" value="Genomic_DNA"/>
</dbReference>
<feature type="region of interest" description="Disordered" evidence="4">
    <location>
        <begin position="1129"/>
        <end position="1195"/>
    </location>
</feature>
<dbReference type="Proteomes" id="UP000019376">
    <property type="component" value="Unassembled WGS sequence"/>
</dbReference>
<sequence>MATTRTASFRPSIRLSPVHSRENSRSTSPDRSAPSSYQKIDPLLSNLSPESTLLALTSTEAVPSNGNFSHNVLSQSISQVSPAERAVGIRAAIAAQNLNVWYKEVRSWAWPALDDAKLGAGFMPPAETSVEADVAGSNQNLPLDGPQDQSGSKVEFYGSLPATLVGEYERRIDEIRDGMENLNVEELKEHVLNAHIPSRSRPSSSTSSGSVPPPLSYVQLSDFTAVVTATILRALPLLSRLTSLLTTWDVRLLVLRQVPGLLRELKATRHALDRSLEALRTTDALEDSEARQTDSHLLAEHGKIESAVVAVGRRMDRALDSLEGRQDSLPESWIDDLENIELDFASWSVEAERYRLRTKWLCMREGQKTAELNAQDERENERSPSLRITVVEETTKQPPTNEAGSKVLSPIGESIEIAELKSHSRESKIDEDHQFQDSENRGMSLVQSEMAQLLVSVPDAPVTTPSLPAPESSSPCSQGQDFFSPQNPVNESLQDHHRPSQTHRDEMQPMDSSLPFDTQAPRTPEIGVNESTPCAFFSEEARLPSERMKAVVSPKDERLMDCDPFVQVAPMSDSVEANTGSHKLAMHHPAGGLVQDHLSTDRIGHGGLPNTDKSFSVDLLSLSPRQTPKTTLSSPNSSKPAELWEFGARLVSVDRTSAPTANPHPAKNPEAGPDSPHSFSALIWKPKPQSEPASHSNSRPASATTVDTMENSTDKQPKQEQSTFRKPLQSPIKLAKHRPGKLDLKKETRPRQLYRRSSTGSSGSLLSDNSSLLSSPDAPEPQTGSSRDVPLMTLSRETLPHVEPGLPQEKHILRADQLLRLDNVKSTPRGFSQTRAVSLPLERFINDDFDFDQHDQSESDVARDLEHLKSAMGQLPDPVTAHAKPSPAVASNGASRVHRLARGRSASDLKDTTRSRKTVERPKKVFGMNTAHRALLHQDQPKSARLRQRLTAHPSLESLGMKRQELPFVEEDEAEVAYESSRASSPMRCRPRDHLDEKIDSILSGLPGRIHLVNASHDPETSMSNMDRRARGRCQSESPRGAAVRSTTPAPSMMLMPAARRRLSHAHKPEDSCVKLYHLHHGGQTAPTKLFVRTVGEEKQRVMVRVGGGWADLGEYLREYLTHHGRRKVSETPRVEVQGLTSKTSPSYPSPAAAMTPATTSPYLTSGRATPSRPPSVISARPASSLTVRKRRGSNVSETFAPRSVTAGNLSSFISPPQALPSRQRRVSMSSSFSYNNHHSSTNLVQGSVGHDSQSAPLGLAGPKPRSRHISMSPEGEAWVEDVLQQTRRSSSAHPPTFALNSIFASEKPAEVRSGDRRDHHTGSHTRRLLPKVSSVSDIRSVGSSKQVSLRGLGNVR</sequence>
<keyword evidence="3" id="KW-0206">Cytoskeleton</keyword>
<feature type="compositionally biased region" description="Basic and acidic residues" evidence="4">
    <location>
        <begin position="905"/>
        <end position="921"/>
    </location>
</feature>
<gene>
    <name evidence="6" type="ORF">PDE_03525</name>
</gene>
<feature type="region of interest" description="Disordered" evidence="4">
    <location>
        <begin position="1233"/>
        <end position="1271"/>
    </location>
</feature>
<dbReference type="Pfam" id="PF02187">
    <property type="entry name" value="GAS2"/>
    <property type="match status" value="1"/>
</dbReference>
<dbReference type="PROSITE" id="PS51460">
    <property type="entry name" value="GAR"/>
    <property type="match status" value="1"/>
</dbReference>
<feature type="compositionally biased region" description="Low complexity" evidence="4">
    <location>
        <begin position="1141"/>
        <end position="1162"/>
    </location>
</feature>
<dbReference type="STRING" id="933388.S7ZE59"/>
<evidence type="ECO:0000256" key="2">
    <source>
        <dbReference type="ARBA" id="ARBA00022490"/>
    </source>
</evidence>
<feature type="compositionally biased region" description="Basic and acidic residues" evidence="4">
    <location>
        <begin position="1308"/>
        <end position="1322"/>
    </location>
</feature>
<feature type="region of interest" description="Disordered" evidence="4">
    <location>
        <begin position="1"/>
        <end position="42"/>
    </location>
</feature>
<feature type="compositionally biased region" description="Basic and acidic residues" evidence="4">
    <location>
        <begin position="740"/>
        <end position="750"/>
    </location>
</feature>
<name>S7ZE59_PENO1</name>
<dbReference type="GO" id="GO:0005856">
    <property type="term" value="C:cytoskeleton"/>
    <property type="evidence" value="ECO:0007669"/>
    <property type="project" value="UniProtKB-SubCell"/>
</dbReference>
<feature type="compositionally biased region" description="Polar residues" evidence="4">
    <location>
        <begin position="691"/>
        <end position="711"/>
    </location>
</feature>
<protein>
    <recommendedName>
        <fullName evidence="5">GAR domain-containing protein</fullName>
    </recommendedName>
</protein>
<dbReference type="HOGENOM" id="CLU_004583_0_0_1"/>
<dbReference type="eggNOG" id="ENOG502S51C">
    <property type="taxonomic scope" value="Eukaryota"/>
</dbReference>
<evidence type="ECO:0000259" key="5">
    <source>
        <dbReference type="PROSITE" id="PS51460"/>
    </source>
</evidence>
<feature type="compositionally biased region" description="Low complexity" evidence="4">
    <location>
        <begin position="1333"/>
        <end position="1345"/>
    </location>
</feature>
<evidence type="ECO:0000256" key="4">
    <source>
        <dbReference type="SAM" id="MobiDB-lite"/>
    </source>
</evidence>
<dbReference type="InterPro" id="IPR036534">
    <property type="entry name" value="GAR_dom_sf"/>
</dbReference>
<organism evidence="6 7">
    <name type="scientific">Penicillium oxalicum (strain 114-2 / CGMCC 5302)</name>
    <name type="common">Penicillium decumbens</name>
    <dbReference type="NCBI Taxonomy" id="933388"/>
    <lineage>
        <taxon>Eukaryota</taxon>
        <taxon>Fungi</taxon>
        <taxon>Dikarya</taxon>
        <taxon>Ascomycota</taxon>
        <taxon>Pezizomycotina</taxon>
        <taxon>Eurotiomycetes</taxon>
        <taxon>Eurotiomycetidae</taxon>
        <taxon>Eurotiales</taxon>
        <taxon>Aspergillaceae</taxon>
        <taxon>Penicillium</taxon>
    </lineage>
</organism>